<reference evidence="2 3" key="1">
    <citation type="submission" date="2012-10" db="EMBL/GenBank/DDBJ databases">
        <authorList>
            <person name="Harkins D.M."/>
            <person name="Durkin A.S."/>
            <person name="Brinkac L.M."/>
            <person name="Haft D.H."/>
            <person name="Selengut J.D."/>
            <person name="Sanka R."/>
            <person name="DePew J."/>
            <person name="Purushe J."/>
            <person name="Whelen A.C."/>
            <person name="Vinetz J.M."/>
            <person name="Sutton G.G."/>
            <person name="Nierman W.C."/>
            <person name="Fouts D.E."/>
        </authorList>
    </citation>
    <scope>NUCLEOTIDE SEQUENCE [LARGE SCALE GENOMIC DNA]</scope>
    <source>
        <strain evidence="2 3">2006001853</strain>
    </source>
</reference>
<evidence type="ECO:0000256" key="1">
    <source>
        <dbReference type="SAM" id="MobiDB-lite"/>
    </source>
</evidence>
<proteinExistence type="predicted"/>
<comment type="caution">
    <text evidence="2">The sequence shown here is derived from an EMBL/GenBank/DDBJ whole genome shotgun (WGS) entry which is preliminary data.</text>
</comment>
<organism evidence="2 3">
    <name type="scientific">Leptospira weilii str. 2006001853</name>
    <dbReference type="NCBI Taxonomy" id="1001589"/>
    <lineage>
        <taxon>Bacteria</taxon>
        <taxon>Pseudomonadati</taxon>
        <taxon>Spirochaetota</taxon>
        <taxon>Spirochaetia</taxon>
        <taxon>Leptospirales</taxon>
        <taxon>Leptospiraceae</taxon>
        <taxon>Leptospira</taxon>
    </lineage>
</organism>
<protein>
    <submittedName>
        <fullName evidence="2">Uncharacterized protein</fullName>
    </submittedName>
</protein>
<accession>A0A828Z1I0</accession>
<dbReference type="EMBL" id="AFLV02000023">
    <property type="protein sequence ID" value="EKR65087.1"/>
    <property type="molecule type" value="Genomic_DNA"/>
</dbReference>
<feature type="region of interest" description="Disordered" evidence="1">
    <location>
        <begin position="52"/>
        <end position="77"/>
    </location>
</feature>
<name>A0A828Z1I0_9LEPT</name>
<feature type="compositionally biased region" description="Polar residues" evidence="1">
    <location>
        <begin position="65"/>
        <end position="77"/>
    </location>
</feature>
<evidence type="ECO:0000313" key="3">
    <source>
        <dbReference type="Proteomes" id="UP000001338"/>
    </source>
</evidence>
<dbReference type="Proteomes" id="UP000001338">
    <property type="component" value="Unassembled WGS sequence"/>
</dbReference>
<dbReference type="AlphaFoldDB" id="A0A828Z1I0"/>
<gene>
    <name evidence="2" type="ORF">LEP1GSC036_0301</name>
</gene>
<evidence type="ECO:0000313" key="2">
    <source>
        <dbReference type="EMBL" id="EKR65087.1"/>
    </source>
</evidence>
<sequence length="77" mass="9208">MSTEKKFIEKSRNSYDLRNRDWKNRISYYRNFFNLTTFELLQFGTRIESLSDMGSSKKDDLKTHQPLQETVSGNYCV</sequence>